<dbReference type="VEuPathDB" id="TriTrypDB:TCDM_11159"/>
<accession>A0A2V2UME3</accession>
<evidence type="ECO:0000313" key="3">
    <source>
        <dbReference type="Proteomes" id="UP000246121"/>
    </source>
</evidence>
<feature type="domain" description="PDZ" evidence="1">
    <location>
        <begin position="348"/>
        <end position="390"/>
    </location>
</feature>
<dbReference type="EMBL" id="PRFA01000171">
    <property type="protein sequence ID" value="PWU85241.1"/>
    <property type="molecule type" value="Genomic_DNA"/>
</dbReference>
<comment type="caution">
    <text evidence="2">The sequence shown here is derived from an EMBL/GenBank/DDBJ whole genome shotgun (WGS) entry which is preliminary data.</text>
</comment>
<evidence type="ECO:0000259" key="1">
    <source>
        <dbReference type="PROSITE" id="PS50106"/>
    </source>
</evidence>
<dbReference type="VEuPathDB" id="TriTrypDB:BCY84_03681"/>
<name>A0A2V2UME3_TRYCR</name>
<dbReference type="VEuPathDB" id="TriTrypDB:Tc_MARK_4676"/>
<sequence length="489" mass="54998">MLFAVESRHSTGAVDSLTTADELNTTGNTLTQLQNFFEQHTFDTCGPYSDLFSVLLSCCKHLVETNLHHHAALLKQRREVTRLASETEALYDVTARCQEGVHELKLSSLEPHFLGQKKKSPLQSEVVSPHASRERDEKIIWDRLEELHGHIHETRAAVVELRRRQKEIEGRLLEERRQKEEGCERVRNLEEIVDGMMRGISAHSERVDREFATLKDLLAAAASSSCPVEQVSEIKQYTDKKVGSLRNELFTALQEGYLENDMIDAKLPTSQSSKDCAPVVASNAIRVRDSSDGKTDARHDTFASGSRRLVPRTSRSIFTRIEELESRLEAIEVYAPHRCAMAARPPLLGVELRDEKGVGVRIVKVFHGFGGEAAGMMPGDVVVAVNGQEVLTRAEMYAVMTEFVREHQSRCRLLKELYFKQHVQLKKNASGLMSRHHDSSLPVIGEEARTNSDLDSCWEILRLELKFHLKRGDLLCEVGVVVEANGDGI</sequence>
<dbReference type="PROSITE" id="PS50106">
    <property type="entry name" value="PDZ"/>
    <property type="match status" value="1"/>
</dbReference>
<dbReference type="VEuPathDB" id="TriTrypDB:C4B63_171g5"/>
<dbReference type="Gene3D" id="2.30.42.10">
    <property type="match status" value="1"/>
</dbReference>
<dbReference type="VEuPathDB" id="TriTrypDB:ECC02_003225"/>
<gene>
    <name evidence="2" type="ORF">C4B63_171g5</name>
</gene>
<dbReference type="VEuPathDB" id="TriTrypDB:TcCL_NonESM01660"/>
<reference evidence="2 3" key="1">
    <citation type="journal article" date="2018" name="Microb. Genom.">
        <title>Expanding an expanded genome: long-read sequencing of Trypanosoma cruzi.</title>
        <authorList>
            <person name="Berna L."/>
            <person name="Rodriguez M."/>
            <person name="Chiribao M.L."/>
            <person name="Parodi-Talice A."/>
            <person name="Pita S."/>
            <person name="Rijo G."/>
            <person name="Alvarez-Valin F."/>
            <person name="Robello C."/>
        </authorList>
    </citation>
    <scope>NUCLEOTIDE SEQUENCE [LARGE SCALE GENOMIC DNA]</scope>
    <source>
        <strain evidence="2 3">Dm28c</strain>
    </source>
</reference>
<dbReference type="InterPro" id="IPR001478">
    <property type="entry name" value="PDZ"/>
</dbReference>
<dbReference type="VEuPathDB" id="TriTrypDB:TcG_00105"/>
<dbReference type="AlphaFoldDB" id="A0A2V2UME3"/>
<dbReference type="VEuPathDB" id="TriTrypDB:C3747_2g340"/>
<protein>
    <recommendedName>
        <fullName evidence="1">PDZ domain-containing protein</fullName>
    </recommendedName>
</protein>
<evidence type="ECO:0000313" key="2">
    <source>
        <dbReference type="EMBL" id="PWU85241.1"/>
    </source>
</evidence>
<proteinExistence type="predicted"/>
<organism evidence="2 3">
    <name type="scientific">Trypanosoma cruzi</name>
    <dbReference type="NCBI Taxonomy" id="5693"/>
    <lineage>
        <taxon>Eukaryota</taxon>
        <taxon>Discoba</taxon>
        <taxon>Euglenozoa</taxon>
        <taxon>Kinetoplastea</taxon>
        <taxon>Metakinetoplastina</taxon>
        <taxon>Trypanosomatida</taxon>
        <taxon>Trypanosomatidae</taxon>
        <taxon>Trypanosoma</taxon>
        <taxon>Schizotrypanum</taxon>
    </lineage>
</organism>
<dbReference type="VEuPathDB" id="TriTrypDB:TcCLB.503809.130"/>
<dbReference type="Proteomes" id="UP000246121">
    <property type="component" value="Unassembled WGS sequence"/>
</dbReference>
<dbReference type="InterPro" id="IPR036034">
    <property type="entry name" value="PDZ_sf"/>
</dbReference>
<dbReference type="VEuPathDB" id="TriTrypDB:TcBrA4_0086930"/>
<dbReference type="SUPFAM" id="SSF50156">
    <property type="entry name" value="PDZ domain-like"/>
    <property type="match status" value="1"/>
</dbReference>
<dbReference type="VEuPathDB" id="TriTrypDB:TCSYLVIO_008015"/>
<dbReference type="VEuPathDB" id="TriTrypDB:TcCLB.511355.20"/>